<dbReference type="EMBL" id="JACHMB010000001">
    <property type="protein sequence ID" value="MBB5783557.1"/>
    <property type="molecule type" value="Genomic_DNA"/>
</dbReference>
<proteinExistence type="predicted"/>
<accession>A0A7W9GGU0</accession>
<comment type="caution">
    <text evidence="1">The sequence shown here is derived from an EMBL/GenBank/DDBJ whole genome shotgun (WGS) entry which is preliminary data.</text>
</comment>
<organism evidence="1 2">
    <name type="scientific">Nonomuraea jabiensis</name>
    <dbReference type="NCBI Taxonomy" id="882448"/>
    <lineage>
        <taxon>Bacteria</taxon>
        <taxon>Bacillati</taxon>
        <taxon>Actinomycetota</taxon>
        <taxon>Actinomycetes</taxon>
        <taxon>Streptosporangiales</taxon>
        <taxon>Streptosporangiaceae</taxon>
        <taxon>Nonomuraea</taxon>
    </lineage>
</organism>
<gene>
    <name evidence="1" type="ORF">HD596_010313</name>
</gene>
<dbReference type="Proteomes" id="UP000579153">
    <property type="component" value="Unassembled WGS sequence"/>
</dbReference>
<protein>
    <submittedName>
        <fullName evidence="1">Uncharacterized protein</fullName>
    </submittedName>
</protein>
<evidence type="ECO:0000313" key="2">
    <source>
        <dbReference type="Proteomes" id="UP000579153"/>
    </source>
</evidence>
<evidence type="ECO:0000313" key="1">
    <source>
        <dbReference type="EMBL" id="MBB5783557.1"/>
    </source>
</evidence>
<dbReference type="RefSeq" id="WP_185076520.1">
    <property type="nucleotide sequence ID" value="NZ_JACHMB010000001.1"/>
</dbReference>
<reference evidence="1 2" key="1">
    <citation type="submission" date="2020-08" db="EMBL/GenBank/DDBJ databases">
        <title>Sequencing the genomes of 1000 actinobacteria strains.</title>
        <authorList>
            <person name="Klenk H.-P."/>
        </authorList>
    </citation>
    <scope>NUCLEOTIDE SEQUENCE [LARGE SCALE GENOMIC DNA]</scope>
    <source>
        <strain evidence="1 2">DSM 45507</strain>
    </source>
</reference>
<dbReference type="AlphaFoldDB" id="A0A7W9GGU0"/>
<name>A0A7W9GGU0_9ACTN</name>
<keyword evidence="2" id="KW-1185">Reference proteome</keyword>
<sequence length="116" mass="12810">MTQRHPYPHADLQGAATRNTTAAELLTAFAKSAPALDHLWRHIFDALADAPALIIEIDRLRAELSALRYQRANLIAAIRATLAADDEGEHDPLFYVRDELHAQHHADARRASGGGR</sequence>